<dbReference type="EMBL" id="JAIWYP010000004">
    <property type="protein sequence ID" value="KAH3837856.1"/>
    <property type="molecule type" value="Genomic_DNA"/>
</dbReference>
<protein>
    <submittedName>
        <fullName evidence="1">Uncharacterized protein</fullName>
    </submittedName>
</protein>
<reference evidence="1" key="2">
    <citation type="submission" date="2020-11" db="EMBL/GenBank/DDBJ databases">
        <authorList>
            <person name="McCartney M.A."/>
            <person name="Auch B."/>
            <person name="Kono T."/>
            <person name="Mallez S."/>
            <person name="Becker A."/>
            <person name="Gohl D.M."/>
            <person name="Silverstein K.A.T."/>
            <person name="Koren S."/>
            <person name="Bechman K.B."/>
            <person name="Herman A."/>
            <person name="Abrahante J.E."/>
            <person name="Garbe J."/>
        </authorList>
    </citation>
    <scope>NUCLEOTIDE SEQUENCE</scope>
    <source>
        <strain evidence="1">Duluth1</strain>
        <tissue evidence="1">Whole animal</tissue>
    </source>
</reference>
<comment type="caution">
    <text evidence="1">The sequence shown here is derived from an EMBL/GenBank/DDBJ whole genome shotgun (WGS) entry which is preliminary data.</text>
</comment>
<evidence type="ECO:0000313" key="2">
    <source>
        <dbReference type="Proteomes" id="UP000828390"/>
    </source>
</evidence>
<evidence type="ECO:0000313" key="1">
    <source>
        <dbReference type="EMBL" id="KAH3837856.1"/>
    </source>
</evidence>
<accession>A0A9D4QNM8</accession>
<dbReference type="Proteomes" id="UP000828390">
    <property type="component" value="Unassembled WGS sequence"/>
</dbReference>
<gene>
    <name evidence="1" type="ORF">DPMN_111258</name>
</gene>
<organism evidence="1 2">
    <name type="scientific">Dreissena polymorpha</name>
    <name type="common">Zebra mussel</name>
    <name type="synonym">Mytilus polymorpha</name>
    <dbReference type="NCBI Taxonomy" id="45954"/>
    <lineage>
        <taxon>Eukaryota</taxon>
        <taxon>Metazoa</taxon>
        <taxon>Spiralia</taxon>
        <taxon>Lophotrochozoa</taxon>
        <taxon>Mollusca</taxon>
        <taxon>Bivalvia</taxon>
        <taxon>Autobranchia</taxon>
        <taxon>Heteroconchia</taxon>
        <taxon>Euheterodonta</taxon>
        <taxon>Imparidentia</taxon>
        <taxon>Neoheterodontei</taxon>
        <taxon>Myida</taxon>
        <taxon>Dreissenoidea</taxon>
        <taxon>Dreissenidae</taxon>
        <taxon>Dreissena</taxon>
    </lineage>
</organism>
<dbReference type="AlphaFoldDB" id="A0A9D4QNM8"/>
<keyword evidence="2" id="KW-1185">Reference proteome</keyword>
<reference evidence="1" key="1">
    <citation type="journal article" date="2019" name="bioRxiv">
        <title>The Genome of the Zebra Mussel, Dreissena polymorpha: A Resource for Invasive Species Research.</title>
        <authorList>
            <person name="McCartney M.A."/>
            <person name="Auch B."/>
            <person name="Kono T."/>
            <person name="Mallez S."/>
            <person name="Zhang Y."/>
            <person name="Obille A."/>
            <person name="Becker A."/>
            <person name="Abrahante J.E."/>
            <person name="Garbe J."/>
            <person name="Badalamenti J.P."/>
            <person name="Herman A."/>
            <person name="Mangelson H."/>
            <person name="Liachko I."/>
            <person name="Sullivan S."/>
            <person name="Sone E.D."/>
            <person name="Koren S."/>
            <person name="Silverstein K.A.T."/>
            <person name="Beckman K.B."/>
            <person name="Gohl D.M."/>
        </authorList>
    </citation>
    <scope>NUCLEOTIDE SEQUENCE</scope>
    <source>
        <strain evidence="1">Duluth1</strain>
        <tissue evidence="1">Whole animal</tissue>
    </source>
</reference>
<name>A0A9D4QNM8_DREPO</name>
<proteinExistence type="predicted"/>
<sequence>MVKLQCLQVYVPEKYGQVTKSTDLCSREIWSSYNVYRSMFQRNMVKLQSLQIYVPNKAMSTGLCSKQSNVYRSMFQTKQCLQVYVPNKDSCT</sequence>